<protein>
    <submittedName>
        <fullName evidence="7">Gas2 domain containing protein</fullName>
    </submittedName>
</protein>
<dbReference type="EMBL" id="CCKQ01000853">
    <property type="protein sequence ID" value="CDW71950.1"/>
    <property type="molecule type" value="Genomic_DNA"/>
</dbReference>
<keyword evidence="3" id="KW-0206">Cytoskeleton</keyword>
<evidence type="ECO:0000256" key="2">
    <source>
        <dbReference type="ARBA" id="ARBA00022490"/>
    </source>
</evidence>
<feature type="coiled-coil region" evidence="4">
    <location>
        <begin position="294"/>
        <end position="349"/>
    </location>
</feature>
<dbReference type="Gene3D" id="3.30.920.20">
    <property type="entry name" value="Gas2-like domain"/>
    <property type="match status" value="1"/>
</dbReference>
<dbReference type="SUPFAM" id="SSF143575">
    <property type="entry name" value="GAS2 domain-like"/>
    <property type="match status" value="1"/>
</dbReference>
<feature type="coiled-coil region" evidence="4">
    <location>
        <begin position="467"/>
        <end position="655"/>
    </location>
</feature>
<evidence type="ECO:0000256" key="3">
    <source>
        <dbReference type="ARBA" id="ARBA00023212"/>
    </source>
</evidence>
<dbReference type="InParanoid" id="A0A077ZRI9"/>
<proteinExistence type="predicted"/>
<evidence type="ECO:0000256" key="5">
    <source>
        <dbReference type="SAM" id="MobiDB-lite"/>
    </source>
</evidence>
<sequence length="971" mass="113101">MTSEQLIITVGDIADIPHTSSQIDKSLIGCYIHLNNRLIDVMVLSDVDYFIKIPINSKSNNEDKISIMFKKLASGDDEEPIGISFRIIIFLLGKFDDSLGAFKEASVNQVVKKWISLASRSSQIRDSNPLKENAFNGPRALIYYCFGESSNGIAAIQEEIGTLGKDKSNLSQSSPFKDRYSNNSYSNNNSISRNMSSEKKSTNSFYDNSNNKQQTGTTIIQNRYSQQNEYQEIDKTTISSVKNSSVIEGKQAIDESKYVLPSKMHKDIRNDPDVAAKIQELEKSAKLYMQFDMQKLQNDMNKELEGDIQRLKKEYQSHQEEVQTKLKSCEQLNKNSQSLKNDSVSLRQQKQKGLQEISQKNLEFEKKYSKDNSEKSDLRGHMVDLEKKLRELQREIAATNLENETLKALLSGEQELRDDRNTEETHALLIINDDLKQNIFVADEDKKKGKKQREHVEAQILIFDKVVSDSKQKVQDLIQNIQQSQAQNQEQLQRYETELKAITSENRNLKITKEKQESSIKQLERDIQQLQQQDKQLEIEWNKKIDDVEKSIHDRRQQIHELLDSLQDTSTEISQLKVQAQTNQYKLEYELSLKEMYDTHQYENRMRKINTEIEQSQKKTQILREELTRISEYWSDYYEDSITQLRQRIEELNSQSLLDQIDKLLHQIKEKDAILSELQYGINDIQNEVSKVHSTDQELQQAKQEYQEKFKLYHRLLNEKSILYDQMYVSARQLINRDELIIKNEQEIVRIKYDIDISKLEMEQKKELVVELETQLEQLKATYKELKLEIKRLEKRAELLQVTLKQKEDELDQLEEMLRDRDNVIEELERQIGDRPIELPKPVEAKKILYRPIKGDLVDELIAKYVNGMTCPLPIKRLGDGNYLFGTKKIYAKIMNGKLVIRVGGGFMSIEEFIATYADFEITKVQQMMEKGTFNMDEYSNQNNFHVIELSPKKGARRMGSGSPSRDKVSP</sequence>
<dbReference type="InterPro" id="IPR003108">
    <property type="entry name" value="GAR_dom"/>
</dbReference>
<feature type="coiled-coil region" evidence="4">
    <location>
        <begin position="685"/>
        <end position="719"/>
    </location>
</feature>
<feature type="compositionally biased region" description="Low complexity" evidence="5">
    <location>
        <begin position="181"/>
        <end position="195"/>
    </location>
</feature>
<keyword evidence="8" id="KW-1185">Reference proteome</keyword>
<accession>A0A077ZRI9</accession>
<feature type="coiled-coil region" evidence="4">
    <location>
        <begin position="375"/>
        <end position="409"/>
    </location>
</feature>
<feature type="domain" description="GAR" evidence="6">
    <location>
        <begin position="849"/>
        <end position="921"/>
    </location>
</feature>
<feature type="compositionally biased region" description="Polar residues" evidence="5">
    <location>
        <begin position="202"/>
        <end position="213"/>
    </location>
</feature>
<evidence type="ECO:0000256" key="4">
    <source>
        <dbReference type="SAM" id="Coils"/>
    </source>
</evidence>
<keyword evidence="2" id="KW-0963">Cytoplasm</keyword>
<dbReference type="InterPro" id="IPR036534">
    <property type="entry name" value="GAR_dom_sf"/>
</dbReference>
<gene>
    <name evidence="7" type="primary">Contig19307.g20467</name>
    <name evidence="7" type="ORF">STYLEM_901</name>
</gene>
<dbReference type="GO" id="GO:0005856">
    <property type="term" value="C:cytoskeleton"/>
    <property type="evidence" value="ECO:0007669"/>
    <property type="project" value="UniProtKB-SubCell"/>
</dbReference>
<keyword evidence="4" id="KW-0175">Coiled coil</keyword>
<dbReference type="Proteomes" id="UP000039865">
    <property type="component" value="Unassembled WGS sequence"/>
</dbReference>
<reference evidence="7 8" key="1">
    <citation type="submission" date="2014-06" db="EMBL/GenBank/DDBJ databases">
        <authorList>
            <person name="Swart Estienne"/>
        </authorList>
    </citation>
    <scope>NUCLEOTIDE SEQUENCE [LARGE SCALE GENOMIC DNA]</scope>
    <source>
        <strain evidence="7 8">130c</strain>
    </source>
</reference>
<feature type="coiled-coil region" evidence="4">
    <location>
        <begin position="755"/>
        <end position="834"/>
    </location>
</feature>
<dbReference type="OrthoDB" id="298720at2759"/>
<organism evidence="7 8">
    <name type="scientific">Stylonychia lemnae</name>
    <name type="common">Ciliate</name>
    <dbReference type="NCBI Taxonomy" id="5949"/>
    <lineage>
        <taxon>Eukaryota</taxon>
        <taxon>Sar</taxon>
        <taxon>Alveolata</taxon>
        <taxon>Ciliophora</taxon>
        <taxon>Intramacronucleata</taxon>
        <taxon>Spirotrichea</taxon>
        <taxon>Stichotrichia</taxon>
        <taxon>Sporadotrichida</taxon>
        <taxon>Oxytrichidae</taxon>
        <taxon>Stylonychinae</taxon>
        <taxon>Stylonychia</taxon>
    </lineage>
</organism>
<feature type="region of interest" description="Disordered" evidence="5">
    <location>
        <begin position="166"/>
        <end position="213"/>
    </location>
</feature>
<dbReference type="Pfam" id="PF02187">
    <property type="entry name" value="GAS2"/>
    <property type="match status" value="1"/>
</dbReference>
<evidence type="ECO:0000259" key="6">
    <source>
        <dbReference type="PROSITE" id="PS51460"/>
    </source>
</evidence>
<evidence type="ECO:0000313" key="7">
    <source>
        <dbReference type="EMBL" id="CDW71950.1"/>
    </source>
</evidence>
<dbReference type="AlphaFoldDB" id="A0A077ZRI9"/>
<dbReference type="GO" id="GO:0008017">
    <property type="term" value="F:microtubule binding"/>
    <property type="evidence" value="ECO:0007669"/>
    <property type="project" value="InterPro"/>
</dbReference>
<name>A0A077ZRI9_STYLE</name>
<dbReference type="PROSITE" id="PS51460">
    <property type="entry name" value="GAR"/>
    <property type="match status" value="1"/>
</dbReference>
<evidence type="ECO:0000256" key="1">
    <source>
        <dbReference type="ARBA" id="ARBA00004245"/>
    </source>
</evidence>
<comment type="subcellular location">
    <subcellularLocation>
        <location evidence="1">Cytoplasm</location>
        <location evidence="1">Cytoskeleton</location>
    </subcellularLocation>
</comment>
<evidence type="ECO:0000313" key="8">
    <source>
        <dbReference type="Proteomes" id="UP000039865"/>
    </source>
</evidence>